<gene>
    <name evidence="3" type="ORF">Mal48_10750</name>
</gene>
<dbReference type="AlphaFoldDB" id="A0A517QJL2"/>
<proteinExistence type="inferred from homology"/>
<evidence type="ECO:0000259" key="2">
    <source>
        <dbReference type="Pfam" id="PF00582"/>
    </source>
</evidence>
<organism evidence="3 4">
    <name type="scientific">Thalassoglobus polymorphus</name>
    <dbReference type="NCBI Taxonomy" id="2527994"/>
    <lineage>
        <taxon>Bacteria</taxon>
        <taxon>Pseudomonadati</taxon>
        <taxon>Planctomycetota</taxon>
        <taxon>Planctomycetia</taxon>
        <taxon>Planctomycetales</taxon>
        <taxon>Planctomycetaceae</taxon>
        <taxon>Thalassoglobus</taxon>
    </lineage>
</organism>
<dbReference type="InterPro" id="IPR014729">
    <property type="entry name" value="Rossmann-like_a/b/a_fold"/>
</dbReference>
<feature type="domain" description="UspA" evidence="2">
    <location>
        <begin position="2"/>
        <end position="143"/>
    </location>
</feature>
<dbReference type="InterPro" id="IPR006015">
    <property type="entry name" value="Universal_stress_UspA"/>
</dbReference>
<protein>
    <submittedName>
        <fullName evidence="3">Universal stress protein UspE</fullName>
    </submittedName>
</protein>
<comment type="similarity">
    <text evidence="1">Belongs to the universal stress protein A family.</text>
</comment>
<evidence type="ECO:0000256" key="1">
    <source>
        <dbReference type="ARBA" id="ARBA00008791"/>
    </source>
</evidence>
<dbReference type="PANTHER" id="PTHR43010">
    <property type="entry name" value="UNIVERSAL STRESS PROTEIN SLR1230"/>
    <property type="match status" value="1"/>
</dbReference>
<accession>A0A517QJL2</accession>
<dbReference type="PRINTS" id="PR01438">
    <property type="entry name" value="UNVRSLSTRESS"/>
</dbReference>
<sequence length="294" mass="32136">MKILLATDGSAHAEYAERFMANLLCQENSSIDLNVVSVSPSPDLHLIGAKFPTAVLDAVDECRQASQDVLDAVASRMKSRVCSIGESLLDGHAATAILEQIEESKPDLCVVGSHGWTFSERVFLGSVSNQVATHSDCSVLVVKPRENVLDEVRCQTILIAEDGTGSAVKALSKLKEHCNSQEIQVRLVSVVQNTFSVDPLMPEQFAGMQLREVEDKRTRLATLANQFRSDWKDIAFEVRSGNSVTREIIESANESEADLIVVSSDPKSLLKRVFLGSTGLGILHRSPCSVWIER</sequence>
<name>A0A517QJL2_9PLAN</name>
<dbReference type="SUPFAM" id="SSF52402">
    <property type="entry name" value="Adenine nucleotide alpha hydrolases-like"/>
    <property type="match status" value="2"/>
</dbReference>
<dbReference type="CDD" id="cd00293">
    <property type="entry name" value="USP-like"/>
    <property type="match status" value="2"/>
</dbReference>
<evidence type="ECO:0000313" key="3">
    <source>
        <dbReference type="EMBL" id="QDT31839.1"/>
    </source>
</evidence>
<dbReference type="InterPro" id="IPR006016">
    <property type="entry name" value="UspA"/>
</dbReference>
<feature type="domain" description="UspA" evidence="2">
    <location>
        <begin position="155"/>
        <end position="292"/>
    </location>
</feature>
<reference evidence="3 4" key="1">
    <citation type="submission" date="2019-02" db="EMBL/GenBank/DDBJ databases">
        <title>Deep-cultivation of Planctomycetes and their phenomic and genomic characterization uncovers novel biology.</title>
        <authorList>
            <person name="Wiegand S."/>
            <person name="Jogler M."/>
            <person name="Boedeker C."/>
            <person name="Pinto D."/>
            <person name="Vollmers J."/>
            <person name="Rivas-Marin E."/>
            <person name="Kohn T."/>
            <person name="Peeters S.H."/>
            <person name="Heuer A."/>
            <person name="Rast P."/>
            <person name="Oberbeckmann S."/>
            <person name="Bunk B."/>
            <person name="Jeske O."/>
            <person name="Meyerdierks A."/>
            <person name="Storesund J.E."/>
            <person name="Kallscheuer N."/>
            <person name="Luecker S."/>
            <person name="Lage O.M."/>
            <person name="Pohl T."/>
            <person name="Merkel B.J."/>
            <person name="Hornburger P."/>
            <person name="Mueller R.-W."/>
            <person name="Bruemmer F."/>
            <person name="Labrenz M."/>
            <person name="Spormann A.M."/>
            <person name="Op den Camp H."/>
            <person name="Overmann J."/>
            <person name="Amann R."/>
            <person name="Jetten M.S.M."/>
            <person name="Mascher T."/>
            <person name="Medema M.H."/>
            <person name="Devos D.P."/>
            <person name="Kaster A.-K."/>
            <person name="Ovreas L."/>
            <person name="Rohde M."/>
            <person name="Galperin M.Y."/>
            <person name="Jogler C."/>
        </authorList>
    </citation>
    <scope>NUCLEOTIDE SEQUENCE [LARGE SCALE GENOMIC DNA]</scope>
    <source>
        <strain evidence="3 4">Mal48</strain>
    </source>
</reference>
<dbReference type="Pfam" id="PF00582">
    <property type="entry name" value="Usp"/>
    <property type="match status" value="2"/>
</dbReference>
<keyword evidence="4" id="KW-1185">Reference proteome</keyword>
<dbReference type="KEGG" id="tpol:Mal48_10750"/>
<evidence type="ECO:0000313" key="4">
    <source>
        <dbReference type="Proteomes" id="UP000315724"/>
    </source>
</evidence>
<dbReference type="PANTHER" id="PTHR43010:SF1">
    <property type="entry name" value="USPA DOMAIN-CONTAINING PROTEIN"/>
    <property type="match status" value="1"/>
</dbReference>
<dbReference type="InterPro" id="IPR051688">
    <property type="entry name" value="USP_A"/>
</dbReference>
<dbReference type="Gene3D" id="3.40.50.620">
    <property type="entry name" value="HUPs"/>
    <property type="match status" value="2"/>
</dbReference>
<dbReference type="RefSeq" id="WP_145196712.1">
    <property type="nucleotide sequence ID" value="NZ_CP036267.1"/>
</dbReference>
<dbReference type="OrthoDB" id="6368426at2"/>
<dbReference type="EMBL" id="CP036267">
    <property type="protein sequence ID" value="QDT31839.1"/>
    <property type="molecule type" value="Genomic_DNA"/>
</dbReference>
<dbReference type="Proteomes" id="UP000315724">
    <property type="component" value="Chromosome"/>
</dbReference>